<evidence type="ECO:0000313" key="3">
    <source>
        <dbReference type="Proteomes" id="UP000009149"/>
    </source>
</evidence>
<evidence type="ECO:0000313" key="2">
    <source>
        <dbReference type="EMBL" id="ACD82644.1"/>
    </source>
</evidence>
<proteinExistence type="predicted"/>
<dbReference type="EMBL" id="CP000975">
    <property type="protein sequence ID" value="ACD82644.1"/>
    <property type="molecule type" value="Genomic_DNA"/>
</dbReference>
<keyword evidence="1" id="KW-1133">Transmembrane helix</keyword>
<evidence type="ECO:0000256" key="1">
    <source>
        <dbReference type="SAM" id="Phobius"/>
    </source>
</evidence>
<name>B3DZY3_METI4</name>
<dbReference type="AlphaFoldDB" id="B3DZY3"/>
<keyword evidence="1" id="KW-0812">Transmembrane</keyword>
<feature type="transmembrane region" description="Helical" evidence="1">
    <location>
        <begin position="12"/>
        <end position="30"/>
    </location>
</feature>
<organism evidence="2 3">
    <name type="scientific">Methylacidiphilum infernorum (isolate V4)</name>
    <name type="common">Methylokorus infernorum (strain V4)</name>
    <dbReference type="NCBI Taxonomy" id="481448"/>
    <lineage>
        <taxon>Bacteria</taxon>
        <taxon>Pseudomonadati</taxon>
        <taxon>Verrucomicrobiota</taxon>
        <taxon>Methylacidiphilae</taxon>
        <taxon>Methylacidiphilales</taxon>
        <taxon>Methylacidiphilaceae</taxon>
        <taxon>Methylacidiphilum (ex Ratnadevi et al. 2023)</taxon>
    </lineage>
</organism>
<protein>
    <submittedName>
        <fullName evidence="2">Uncharacterized protein</fullName>
    </submittedName>
</protein>
<accession>B3DZY3</accession>
<reference evidence="2 3" key="1">
    <citation type="journal article" date="2008" name="Biol. Direct">
        <title>Complete genome sequence of the extremely acidophilic methanotroph isolate V4, Methylacidiphilum infernorum, a representative of the bacterial phylum Verrucomicrobia.</title>
        <authorList>
            <person name="Hou S."/>
            <person name="Makarova K.S."/>
            <person name="Saw J.H."/>
            <person name="Senin P."/>
            <person name="Ly B.V."/>
            <person name="Zhou Z."/>
            <person name="Ren Y."/>
            <person name="Wang J."/>
            <person name="Galperin M.Y."/>
            <person name="Omelchenko M.V."/>
            <person name="Wolf Y.I."/>
            <person name="Yutin N."/>
            <person name="Koonin E.V."/>
            <person name="Stott M.B."/>
            <person name="Mountain B.W."/>
            <person name="Crowe M.A."/>
            <person name="Smirnova A.V."/>
            <person name="Dunfield P.F."/>
            <person name="Feng L."/>
            <person name="Wang L."/>
            <person name="Alam M."/>
        </authorList>
    </citation>
    <scope>NUCLEOTIDE SEQUENCE [LARGE SCALE GENOMIC DNA]</scope>
    <source>
        <strain evidence="3">Isolate V4</strain>
    </source>
</reference>
<sequence length="39" mass="4647">MLGIKNKKRKDLAFIGNRSIFFSLFLISFLESNFYPHPR</sequence>
<dbReference type="Proteomes" id="UP000009149">
    <property type="component" value="Chromosome"/>
</dbReference>
<dbReference type="HOGENOM" id="CLU_3312569_0_0_0"/>
<dbReference type="KEGG" id="min:Minf_0586"/>
<gene>
    <name evidence="2" type="ordered locus">Minf_0586</name>
</gene>
<keyword evidence="1" id="KW-0472">Membrane</keyword>